<reference evidence="2" key="1">
    <citation type="journal article" date="2018" name="Mitochondrial DNA Part B Resour">
        <title>The complete mitochondrial genome of a tertiary relict evergreen woody plant Ammopiptanthus mongolicus.</title>
        <authorList>
            <person name="Yu T."/>
            <person name="Sun L."/>
            <person name="Cui H."/>
            <person name="Liu S."/>
            <person name="Men J."/>
            <person name="Chen S."/>
            <person name="Chen Y."/>
            <person name="Lu C."/>
        </authorList>
    </citation>
    <scope>NUCLEOTIDE SEQUENCE</scope>
</reference>
<evidence type="ECO:0000313" key="2">
    <source>
        <dbReference type="EMBL" id="AXV54342.1"/>
    </source>
</evidence>
<dbReference type="AlphaFoldDB" id="A0A385G2B7"/>
<feature type="region of interest" description="Disordered" evidence="1">
    <location>
        <begin position="510"/>
        <end position="545"/>
    </location>
</feature>
<feature type="region of interest" description="Disordered" evidence="1">
    <location>
        <begin position="448"/>
        <end position="479"/>
    </location>
</feature>
<name>A0A385G2B7_AMMMO</name>
<geneLocation type="mitochondrion" evidence="2"/>
<proteinExistence type="predicted"/>
<dbReference type="EMBL" id="MF683210">
    <property type="protein sequence ID" value="AXV54342.1"/>
    <property type="molecule type" value="Genomic_DNA"/>
</dbReference>
<dbReference type="GeneID" id="38344295"/>
<keyword evidence="2" id="KW-0496">Mitochondrion</keyword>
<sequence length="545" mass="60021">MCWTVPHNTLTWGLLTPAVPRVSASGTPSSRLPVSLIPFVSCLIGILFPRFLNLEWMAERRWQTVIWIRCFTRRRFSSSRKNFMGVVLGGTSRMTVPGNSTVLRAAIVVDPAEPTQRFRPDCRKWAISFCISMRSSTAPTIPSTFSTIEFGLRGQPGGFYEEGGAKEARGLVKEGGKGRRRGENERRFLVPPSPGGACGGGVPRRNKGMKGRFALNALDPPHNDGSVVLGSVEACFFSRVFLYTVWDGVRALLTSYESSGGKDLMNGVKELGIVDLFLKDWDESMSVDGVKTLPDVEFQKPARGRTTVSGLNFDPSFFLHIVKGSKARFLLPILIDQGPPAVVSVTHKASLSSVLENGRHLSQDRNDYPCPMGLHPSLNVFGYCSLPRHSCYPSPKAPRDHLPLVFGRRGLLHKNAGTQAPEEGSPTNVRCKAPHLIKIILAYSPKKKRADPIEDESEVQQGHFCPPPFSRSHSENSTVDQDEYVLDSRIHSHPGASALLRGGVFIDREEWTSDDPEQEGAALDVRSAAKEEELDAPEQQPPDKP</sequence>
<gene>
    <name evidence="2" type="primary">amoMp24</name>
</gene>
<accession>A0A385G2B7</accession>
<dbReference type="RefSeq" id="YP_009526583.1">
    <property type="nucleotide sequence ID" value="NC_039660.1"/>
</dbReference>
<evidence type="ECO:0000256" key="1">
    <source>
        <dbReference type="SAM" id="MobiDB-lite"/>
    </source>
</evidence>
<protein>
    <submittedName>
        <fullName evidence="2">Uncharacterized protein</fullName>
    </submittedName>
</protein>
<organism evidence="2">
    <name type="scientific">Ammopiptanthus mongolicus</name>
    <name type="common">Piptanthus mongolicus</name>
    <dbReference type="NCBI Taxonomy" id="126911"/>
    <lineage>
        <taxon>Eukaryota</taxon>
        <taxon>Viridiplantae</taxon>
        <taxon>Streptophyta</taxon>
        <taxon>Embryophyta</taxon>
        <taxon>Tracheophyta</taxon>
        <taxon>Spermatophyta</taxon>
        <taxon>Magnoliopsida</taxon>
        <taxon>eudicotyledons</taxon>
        <taxon>Gunneridae</taxon>
        <taxon>Pentapetalae</taxon>
        <taxon>rosids</taxon>
        <taxon>fabids</taxon>
        <taxon>Fabales</taxon>
        <taxon>Fabaceae</taxon>
        <taxon>Papilionoideae</taxon>
        <taxon>50 kb inversion clade</taxon>
        <taxon>genistoids sensu lato</taxon>
        <taxon>core genistoids</taxon>
        <taxon>Sophoreae</taxon>
        <taxon>Ammopiptanthus</taxon>
    </lineage>
</organism>